<evidence type="ECO:0000313" key="2">
    <source>
        <dbReference type="EMBL" id="KAF2222837.1"/>
    </source>
</evidence>
<feature type="non-terminal residue" evidence="2">
    <location>
        <position position="363"/>
    </location>
</feature>
<organism evidence="2 3">
    <name type="scientific">Elsinoe ampelina</name>
    <dbReference type="NCBI Taxonomy" id="302913"/>
    <lineage>
        <taxon>Eukaryota</taxon>
        <taxon>Fungi</taxon>
        <taxon>Dikarya</taxon>
        <taxon>Ascomycota</taxon>
        <taxon>Pezizomycotina</taxon>
        <taxon>Dothideomycetes</taxon>
        <taxon>Dothideomycetidae</taxon>
        <taxon>Myriangiales</taxon>
        <taxon>Elsinoaceae</taxon>
        <taxon>Elsinoe</taxon>
    </lineage>
</organism>
<sequence>DSSAQQEESIFIASLSWNDADELMKFWVHSLLDTVEALGRNNVYISILESGSWDGAGDILMSLAGELDERGVRNRIHTANVTHLDILEGTIPAEGGWITTKNGPEVRRIPYLARLRNQVMDDMLRVEEETGKRFDKVLWLNDVKFSPSDVLTLLRTHHGSYAAACALDYRHPHQYYDTFATRDISGNEIPSQHWPYFADAASQNLLTSGRPVPVQACWGGMLPIPWGRPSDAHPGLRFRAIPDSLSALHLEASESCLIHTDNPLSPTRGVFLNPRVRVAYSAEVYAAMHTGRHGGARVPLRTRVRGAWDLRLARWMGGGGRRERRLRGEGSEGREGGEDVEGKGRVCLIDEQQVLRWNGWAHV</sequence>
<name>A0A6A6GAY7_9PEZI</name>
<proteinExistence type="predicted"/>
<dbReference type="GO" id="GO:0016757">
    <property type="term" value="F:glycosyltransferase activity"/>
    <property type="evidence" value="ECO:0007669"/>
    <property type="project" value="UniProtKB-KW"/>
</dbReference>
<dbReference type="AlphaFoldDB" id="A0A6A6GAY7"/>
<dbReference type="Pfam" id="PF11735">
    <property type="entry name" value="CAP59_mtransfer"/>
    <property type="match status" value="1"/>
</dbReference>
<dbReference type="PANTHER" id="PTHR34144:SF7">
    <property type="entry name" value="EXPORT PROTEIN (CAP59), PUTATIVE (AFU_ORTHOLOGUE AFUA_7G05020)-RELATED"/>
    <property type="match status" value="1"/>
</dbReference>
<dbReference type="EMBL" id="ML992507">
    <property type="protein sequence ID" value="KAF2222837.1"/>
    <property type="molecule type" value="Genomic_DNA"/>
</dbReference>
<gene>
    <name evidence="2" type="ORF">BDZ85DRAFT_184630</name>
</gene>
<feature type="compositionally biased region" description="Basic and acidic residues" evidence="1">
    <location>
        <begin position="326"/>
        <end position="340"/>
    </location>
</feature>
<accession>A0A6A6GAY7</accession>
<evidence type="ECO:0000256" key="1">
    <source>
        <dbReference type="SAM" id="MobiDB-lite"/>
    </source>
</evidence>
<dbReference type="PANTHER" id="PTHR34144">
    <property type="entry name" value="CHROMOSOME 8, WHOLE GENOME SHOTGUN SEQUENCE"/>
    <property type="match status" value="1"/>
</dbReference>
<evidence type="ECO:0000313" key="3">
    <source>
        <dbReference type="Proteomes" id="UP000799538"/>
    </source>
</evidence>
<reference evidence="3" key="1">
    <citation type="journal article" date="2020" name="Stud. Mycol.">
        <title>101 Dothideomycetes genomes: A test case for predicting lifestyles and emergence of pathogens.</title>
        <authorList>
            <person name="Haridas S."/>
            <person name="Albert R."/>
            <person name="Binder M."/>
            <person name="Bloem J."/>
            <person name="LaButti K."/>
            <person name="Salamov A."/>
            <person name="Andreopoulos B."/>
            <person name="Baker S."/>
            <person name="Barry K."/>
            <person name="Bills G."/>
            <person name="Bluhm B."/>
            <person name="Cannon C."/>
            <person name="Castanera R."/>
            <person name="Culley D."/>
            <person name="Daum C."/>
            <person name="Ezra D."/>
            <person name="Gonzalez J."/>
            <person name="Henrissat B."/>
            <person name="Kuo A."/>
            <person name="Liang C."/>
            <person name="Lipzen A."/>
            <person name="Lutzoni F."/>
            <person name="Magnuson J."/>
            <person name="Mondo S."/>
            <person name="Nolan M."/>
            <person name="Ohm R."/>
            <person name="Pangilinan J."/>
            <person name="Park H.-J."/>
            <person name="Ramirez L."/>
            <person name="Alfaro M."/>
            <person name="Sun H."/>
            <person name="Tritt A."/>
            <person name="Yoshinaga Y."/>
            <person name="Zwiers L.-H."/>
            <person name="Turgeon B."/>
            <person name="Goodwin S."/>
            <person name="Spatafora J."/>
            <person name="Crous P."/>
            <person name="Grigoriev I."/>
        </authorList>
    </citation>
    <scope>NUCLEOTIDE SEQUENCE [LARGE SCALE GENOMIC DNA]</scope>
    <source>
        <strain evidence="3">CECT 20119</strain>
    </source>
</reference>
<keyword evidence="2" id="KW-0328">Glycosyltransferase</keyword>
<dbReference type="Proteomes" id="UP000799538">
    <property type="component" value="Unassembled WGS sequence"/>
</dbReference>
<dbReference type="InterPro" id="IPR021047">
    <property type="entry name" value="Mannosyltransferase_CMT1"/>
</dbReference>
<protein>
    <submittedName>
        <fullName evidence="2">Cryptococcal mannosyltransferase 1-domain-containing protein</fullName>
    </submittedName>
</protein>
<keyword evidence="3" id="KW-1185">Reference proteome</keyword>
<keyword evidence="2" id="KW-0808">Transferase</keyword>
<feature type="region of interest" description="Disordered" evidence="1">
    <location>
        <begin position="321"/>
        <end position="340"/>
    </location>
</feature>
<dbReference type="OrthoDB" id="262547at2759"/>
<feature type="non-terminal residue" evidence="2">
    <location>
        <position position="1"/>
    </location>
</feature>